<organism evidence="2 3">
    <name type="scientific">Streptomyces thioluteus</name>
    <dbReference type="NCBI Taxonomy" id="66431"/>
    <lineage>
        <taxon>Bacteria</taxon>
        <taxon>Bacillati</taxon>
        <taxon>Actinomycetota</taxon>
        <taxon>Actinomycetes</taxon>
        <taxon>Kitasatosporales</taxon>
        <taxon>Streptomycetaceae</taxon>
        <taxon>Streptomyces</taxon>
    </lineage>
</organism>
<comment type="caution">
    <text evidence="2">The sequence shown here is derived from an EMBL/GenBank/DDBJ whole genome shotgun (WGS) entry which is preliminary data.</text>
</comment>
<evidence type="ECO:0000313" key="3">
    <source>
        <dbReference type="Proteomes" id="UP001501102"/>
    </source>
</evidence>
<feature type="compositionally biased region" description="Low complexity" evidence="1">
    <location>
        <begin position="42"/>
        <end position="75"/>
    </location>
</feature>
<dbReference type="Proteomes" id="UP001501102">
    <property type="component" value="Unassembled WGS sequence"/>
</dbReference>
<dbReference type="RefSeq" id="WP_344962211.1">
    <property type="nucleotide sequence ID" value="NZ_BAAAXZ010000069.1"/>
</dbReference>
<evidence type="ECO:0000256" key="1">
    <source>
        <dbReference type="SAM" id="MobiDB-lite"/>
    </source>
</evidence>
<protein>
    <submittedName>
        <fullName evidence="2">Uncharacterized protein</fullName>
    </submittedName>
</protein>
<reference evidence="2 3" key="1">
    <citation type="journal article" date="2019" name="Int. J. Syst. Evol. Microbiol.">
        <title>The Global Catalogue of Microorganisms (GCM) 10K type strain sequencing project: providing services to taxonomists for standard genome sequencing and annotation.</title>
        <authorList>
            <consortium name="The Broad Institute Genomics Platform"/>
            <consortium name="The Broad Institute Genome Sequencing Center for Infectious Disease"/>
            <person name="Wu L."/>
            <person name="Ma J."/>
        </authorList>
    </citation>
    <scope>NUCLEOTIDE SEQUENCE [LARGE SCALE GENOMIC DNA]</scope>
    <source>
        <strain evidence="2 3">JCM 4087</strain>
    </source>
</reference>
<name>A0ABN3WNM9_STRTU</name>
<evidence type="ECO:0000313" key="2">
    <source>
        <dbReference type="EMBL" id="GAA2922568.1"/>
    </source>
</evidence>
<accession>A0ABN3WNM9</accession>
<proteinExistence type="predicted"/>
<dbReference type="EMBL" id="BAAAXZ010000069">
    <property type="protein sequence ID" value="GAA2922568.1"/>
    <property type="molecule type" value="Genomic_DNA"/>
</dbReference>
<keyword evidence="3" id="KW-1185">Reference proteome</keyword>
<gene>
    <name evidence="2" type="ORF">GCM10020221_18390</name>
</gene>
<feature type="compositionally biased region" description="Pro residues" evidence="1">
    <location>
        <begin position="18"/>
        <end position="41"/>
    </location>
</feature>
<feature type="region of interest" description="Disordered" evidence="1">
    <location>
        <begin position="1"/>
        <end position="81"/>
    </location>
</feature>
<sequence>MSAYLRAQAYRDQLRPVPDSPPPDVPSPPGAPEITPVPPAPATATAPAPAPTSPFGRFLLRLRPSAARRAGDAGPCAPPPA</sequence>